<evidence type="ECO:0000256" key="2">
    <source>
        <dbReference type="ARBA" id="ARBA00023125"/>
    </source>
</evidence>
<dbReference type="InterPro" id="IPR010982">
    <property type="entry name" value="Lambda_DNA-bd_dom_sf"/>
</dbReference>
<dbReference type="GO" id="GO:0003677">
    <property type="term" value="F:DNA binding"/>
    <property type="evidence" value="ECO:0007669"/>
    <property type="project" value="UniProtKB-KW"/>
</dbReference>
<dbReference type="EMBL" id="JAFBBK010000001">
    <property type="protein sequence ID" value="MBM7414179.1"/>
    <property type="molecule type" value="Genomic_DNA"/>
</dbReference>
<dbReference type="Proteomes" id="UP000703038">
    <property type="component" value="Unassembled WGS sequence"/>
</dbReference>
<dbReference type="CDD" id="cd01392">
    <property type="entry name" value="HTH_LacI"/>
    <property type="match status" value="1"/>
</dbReference>
<keyword evidence="3" id="KW-0804">Transcription</keyword>
<reference evidence="5 6" key="1">
    <citation type="submission" date="2021-01" db="EMBL/GenBank/DDBJ databases">
        <title>Genomics of switchgrass bacterial isolates.</title>
        <authorList>
            <person name="Shade A."/>
        </authorList>
    </citation>
    <scope>NUCLEOTIDE SEQUENCE [LARGE SCALE GENOMIC DNA]</scope>
    <source>
        <strain evidence="5 6">PvP111</strain>
    </source>
</reference>
<dbReference type="Gene3D" id="3.40.50.2300">
    <property type="match status" value="2"/>
</dbReference>
<dbReference type="SUPFAM" id="SSF53822">
    <property type="entry name" value="Periplasmic binding protein-like I"/>
    <property type="match status" value="1"/>
</dbReference>
<dbReference type="CDD" id="cd06267">
    <property type="entry name" value="PBP1_LacI_sugar_binding-like"/>
    <property type="match status" value="1"/>
</dbReference>
<dbReference type="InterPro" id="IPR028082">
    <property type="entry name" value="Peripla_BP_I"/>
</dbReference>
<keyword evidence="6" id="KW-1185">Reference proteome</keyword>
<proteinExistence type="predicted"/>
<gene>
    <name evidence="5" type="ORF">JOE42_000912</name>
</gene>
<evidence type="ECO:0000259" key="4">
    <source>
        <dbReference type="PROSITE" id="PS50932"/>
    </source>
</evidence>
<evidence type="ECO:0000256" key="3">
    <source>
        <dbReference type="ARBA" id="ARBA00023163"/>
    </source>
</evidence>
<dbReference type="RefSeq" id="WP_307806156.1">
    <property type="nucleotide sequence ID" value="NZ_JAFBBK010000001.1"/>
</dbReference>
<evidence type="ECO:0000256" key="1">
    <source>
        <dbReference type="ARBA" id="ARBA00023015"/>
    </source>
</evidence>
<evidence type="ECO:0000313" key="5">
    <source>
        <dbReference type="EMBL" id="MBM7414179.1"/>
    </source>
</evidence>
<accession>A0ABS2KQD3</accession>
<dbReference type="SMART" id="SM00354">
    <property type="entry name" value="HTH_LACI"/>
    <property type="match status" value="1"/>
</dbReference>
<sequence>MTNIERPPTIRTVAERAGVSKSLVSLVLHDSPNVSDEKRAAVRAAIDELGYRPNLSARNLSRQRTDIVGVLINDLRNPWFVDCLEGLAPVLEAHGLTMMLGDGRADRSGDDTVVRKFTELRLDALVLVGTRSPTPLVADAATSMPTVIVASRDLELPRADVVANDDTAGSALAVAHLAGLGHRRIAHVAGSFGAVSALRADSYRVAMASRGLDTDGLVESCDLTEDGGYDAARRLLARTPRPTAVYAVNDIAAVGVMTACQEAGLAVPQDISIVGYDNTSIAQLRHVSLTSVDNASASVGRRAAAAVIDRIARPAAAGTLDLIAPTLQVRGSTAPPADT</sequence>
<protein>
    <submittedName>
        <fullName evidence="5">DNA-binding LacI/PurR family transcriptional regulator</fullName>
    </submittedName>
</protein>
<dbReference type="PROSITE" id="PS50932">
    <property type="entry name" value="HTH_LACI_2"/>
    <property type="match status" value="1"/>
</dbReference>
<keyword evidence="2 5" id="KW-0238">DNA-binding</keyword>
<dbReference type="PANTHER" id="PTHR30146:SF155">
    <property type="entry name" value="ALANINE RACEMASE"/>
    <property type="match status" value="1"/>
</dbReference>
<dbReference type="Gene3D" id="1.10.260.40">
    <property type="entry name" value="lambda repressor-like DNA-binding domains"/>
    <property type="match status" value="1"/>
</dbReference>
<dbReference type="Pfam" id="PF13377">
    <property type="entry name" value="Peripla_BP_3"/>
    <property type="match status" value="1"/>
</dbReference>
<dbReference type="PANTHER" id="PTHR30146">
    <property type="entry name" value="LACI-RELATED TRANSCRIPTIONAL REPRESSOR"/>
    <property type="match status" value="1"/>
</dbReference>
<dbReference type="InterPro" id="IPR000843">
    <property type="entry name" value="HTH_LacI"/>
</dbReference>
<dbReference type="InterPro" id="IPR046335">
    <property type="entry name" value="LacI/GalR-like_sensor"/>
</dbReference>
<keyword evidence="1" id="KW-0805">Transcription regulation</keyword>
<dbReference type="SUPFAM" id="SSF47413">
    <property type="entry name" value="lambda repressor-like DNA-binding domains"/>
    <property type="match status" value="1"/>
</dbReference>
<name>A0ABS2KQD3_9NOCA</name>
<evidence type="ECO:0000313" key="6">
    <source>
        <dbReference type="Proteomes" id="UP000703038"/>
    </source>
</evidence>
<organism evidence="5 6">
    <name type="scientific">Rhodococcoides corynebacterioides</name>
    <dbReference type="NCBI Taxonomy" id="53972"/>
    <lineage>
        <taxon>Bacteria</taxon>
        <taxon>Bacillati</taxon>
        <taxon>Actinomycetota</taxon>
        <taxon>Actinomycetes</taxon>
        <taxon>Mycobacteriales</taxon>
        <taxon>Nocardiaceae</taxon>
        <taxon>Rhodococcoides</taxon>
    </lineage>
</organism>
<feature type="domain" description="HTH lacI-type" evidence="4">
    <location>
        <begin position="8"/>
        <end position="62"/>
    </location>
</feature>
<comment type="caution">
    <text evidence="5">The sequence shown here is derived from an EMBL/GenBank/DDBJ whole genome shotgun (WGS) entry which is preliminary data.</text>
</comment>
<dbReference type="Pfam" id="PF00356">
    <property type="entry name" value="LacI"/>
    <property type="match status" value="1"/>
</dbReference>